<gene>
    <name evidence="1" type="ORF">C1I93_01180</name>
</gene>
<evidence type="ECO:0000313" key="1">
    <source>
        <dbReference type="EMBL" id="PZG00913.1"/>
    </source>
</evidence>
<dbReference type="Pfam" id="PF09365">
    <property type="entry name" value="DUF2461"/>
    <property type="match status" value="1"/>
</dbReference>
<protein>
    <submittedName>
        <fullName evidence="1">Uncharacterized protein</fullName>
    </submittedName>
</protein>
<dbReference type="Proteomes" id="UP000248627">
    <property type="component" value="Unassembled WGS sequence"/>
</dbReference>
<proteinExistence type="predicted"/>
<organism evidence="1 2">
    <name type="scientific">Micromonospora endophytica</name>
    <dbReference type="NCBI Taxonomy" id="515350"/>
    <lineage>
        <taxon>Bacteria</taxon>
        <taxon>Bacillati</taxon>
        <taxon>Actinomycetota</taxon>
        <taxon>Actinomycetes</taxon>
        <taxon>Micromonosporales</taxon>
        <taxon>Micromonosporaceae</taxon>
        <taxon>Micromonospora</taxon>
    </lineage>
</organism>
<accession>A0A2W2CQN9</accession>
<dbReference type="EMBL" id="POTX01000003">
    <property type="protein sequence ID" value="PZG00913.1"/>
    <property type="molecule type" value="Genomic_DNA"/>
</dbReference>
<sequence>MPRGYPADHPRAGLLRHRGITATRRWPPSRWLGDPAARDLIVQTWEQAACLSQWLRTHVRIGDR</sequence>
<evidence type="ECO:0000313" key="2">
    <source>
        <dbReference type="Proteomes" id="UP000248627"/>
    </source>
</evidence>
<dbReference type="InterPro" id="IPR012808">
    <property type="entry name" value="CHP02453"/>
</dbReference>
<reference evidence="1 2" key="1">
    <citation type="submission" date="2018-01" db="EMBL/GenBank/DDBJ databases">
        <title>Draft genome sequence of Jishengella endophytica.</title>
        <authorList>
            <person name="Sahin N."/>
            <person name="Ay H."/>
            <person name="Saygin H."/>
        </authorList>
    </citation>
    <scope>NUCLEOTIDE SEQUENCE [LARGE SCALE GENOMIC DNA]</scope>
    <source>
        <strain evidence="1 2">DSM 45430</strain>
    </source>
</reference>
<dbReference type="AlphaFoldDB" id="A0A2W2CQN9"/>
<keyword evidence="2" id="KW-1185">Reference proteome</keyword>
<comment type="caution">
    <text evidence="1">The sequence shown here is derived from an EMBL/GenBank/DDBJ whole genome shotgun (WGS) entry which is preliminary data.</text>
</comment>
<name>A0A2W2CQN9_9ACTN</name>